<dbReference type="InterPro" id="IPR004360">
    <property type="entry name" value="Glyas_Fos-R_dOase_dom"/>
</dbReference>
<organism evidence="2 3">
    <name type="scientific">Lithohypha guttulata</name>
    <dbReference type="NCBI Taxonomy" id="1690604"/>
    <lineage>
        <taxon>Eukaryota</taxon>
        <taxon>Fungi</taxon>
        <taxon>Dikarya</taxon>
        <taxon>Ascomycota</taxon>
        <taxon>Pezizomycotina</taxon>
        <taxon>Eurotiomycetes</taxon>
        <taxon>Chaetothyriomycetidae</taxon>
        <taxon>Chaetothyriales</taxon>
        <taxon>Trichomeriaceae</taxon>
        <taxon>Lithohypha</taxon>
    </lineage>
</organism>
<sequence length="149" mass="16475">MAPTFTKITPSLPVSSVPASIDFYTNVLGFRVAGRDGDNHTWLQLTSDSEAPRDDVAVNIYLRRRGFPDLPEDTAFGKIYIRIEGEEDELSELLKKYRKGGAVVKNDMSVKPWGLRDFTIADSDGNLLNFSQAMGSYPRNKPASSTSGQ</sequence>
<proteinExistence type="predicted"/>
<dbReference type="SUPFAM" id="SSF54593">
    <property type="entry name" value="Glyoxalase/Bleomycin resistance protein/Dihydroxybiphenyl dioxygenase"/>
    <property type="match status" value="1"/>
</dbReference>
<evidence type="ECO:0000259" key="1">
    <source>
        <dbReference type="PROSITE" id="PS51819"/>
    </source>
</evidence>
<evidence type="ECO:0000313" key="2">
    <source>
        <dbReference type="EMBL" id="KAK5084814.1"/>
    </source>
</evidence>
<dbReference type="PROSITE" id="PS51819">
    <property type="entry name" value="VOC"/>
    <property type="match status" value="1"/>
</dbReference>
<keyword evidence="3" id="KW-1185">Reference proteome</keyword>
<dbReference type="Proteomes" id="UP001309876">
    <property type="component" value="Unassembled WGS sequence"/>
</dbReference>
<reference evidence="2 3" key="1">
    <citation type="submission" date="2023-08" db="EMBL/GenBank/DDBJ databases">
        <title>Black Yeasts Isolated from many extreme environments.</title>
        <authorList>
            <person name="Coleine C."/>
            <person name="Stajich J.E."/>
            <person name="Selbmann L."/>
        </authorList>
    </citation>
    <scope>NUCLEOTIDE SEQUENCE [LARGE SCALE GENOMIC DNA]</scope>
    <source>
        <strain evidence="2 3">CCFEE 5910</strain>
    </source>
</reference>
<dbReference type="InterPro" id="IPR029068">
    <property type="entry name" value="Glyas_Bleomycin-R_OHBP_Dase"/>
</dbReference>
<accession>A0AAN7SYK1</accession>
<protein>
    <recommendedName>
        <fullName evidence="1">VOC domain-containing protein</fullName>
    </recommendedName>
</protein>
<dbReference type="AlphaFoldDB" id="A0AAN7SYK1"/>
<feature type="domain" description="VOC" evidence="1">
    <location>
        <begin position="4"/>
        <end position="133"/>
    </location>
</feature>
<dbReference type="InterPro" id="IPR037523">
    <property type="entry name" value="VOC_core"/>
</dbReference>
<gene>
    <name evidence="2" type="ORF">LTR05_005893</name>
</gene>
<comment type="caution">
    <text evidence="2">The sequence shown here is derived from an EMBL/GenBank/DDBJ whole genome shotgun (WGS) entry which is preliminary data.</text>
</comment>
<dbReference type="Gene3D" id="3.10.180.10">
    <property type="entry name" value="2,3-Dihydroxybiphenyl 1,2-Dioxygenase, domain 1"/>
    <property type="match status" value="1"/>
</dbReference>
<dbReference type="EMBL" id="JAVRRJ010000005">
    <property type="protein sequence ID" value="KAK5084814.1"/>
    <property type="molecule type" value="Genomic_DNA"/>
</dbReference>
<name>A0AAN7SYK1_9EURO</name>
<dbReference type="Pfam" id="PF00903">
    <property type="entry name" value="Glyoxalase"/>
    <property type="match status" value="1"/>
</dbReference>
<evidence type="ECO:0000313" key="3">
    <source>
        <dbReference type="Proteomes" id="UP001309876"/>
    </source>
</evidence>